<evidence type="ECO:0000256" key="1">
    <source>
        <dbReference type="ARBA" id="ARBA00004123"/>
    </source>
</evidence>
<feature type="region of interest" description="Disordered" evidence="6">
    <location>
        <begin position="1"/>
        <end position="87"/>
    </location>
</feature>
<feature type="repeat" description="WD" evidence="5">
    <location>
        <begin position="220"/>
        <end position="261"/>
    </location>
</feature>
<proteinExistence type="predicted"/>
<evidence type="ECO:0000256" key="2">
    <source>
        <dbReference type="ARBA" id="ARBA00022574"/>
    </source>
</evidence>
<feature type="repeat" description="WD" evidence="5">
    <location>
        <begin position="464"/>
        <end position="482"/>
    </location>
</feature>
<name>A0A9W8J6V9_9AGAR</name>
<dbReference type="Pfam" id="PF00656">
    <property type="entry name" value="Peptidase_C14"/>
    <property type="match status" value="1"/>
</dbReference>
<dbReference type="SUPFAM" id="SSF50978">
    <property type="entry name" value="WD40 repeat-like"/>
    <property type="match status" value="1"/>
</dbReference>
<dbReference type="OrthoDB" id="189968at2759"/>
<evidence type="ECO:0000256" key="3">
    <source>
        <dbReference type="ARBA" id="ARBA00022737"/>
    </source>
</evidence>
<feature type="repeat" description="WD" evidence="5">
    <location>
        <begin position="155"/>
        <end position="196"/>
    </location>
</feature>
<comment type="subcellular location">
    <subcellularLocation>
        <location evidence="1">Nucleus</location>
    </subcellularLocation>
</comment>
<dbReference type="PROSITE" id="PS50294">
    <property type="entry name" value="WD_REPEATS_REGION"/>
    <property type="match status" value="2"/>
</dbReference>
<dbReference type="InterPro" id="IPR019775">
    <property type="entry name" value="WD40_repeat_CS"/>
</dbReference>
<dbReference type="GO" id="GO:0004197">
    <property type="term" value="F:cysteine-type endopeptidase activity"/>
    <property type="evidence" value="ECO:0007669"/>
    <property type="project" value="InterPro"/>
</dbReference>
<dbReference type="EMBL" id="JANBPK010001190">
    <property type="protein sequence ID" value="KAJ2925323.1"/>
    <property type="molecule type" value="Genomic_DNA"/>
</dbReference>
<dbReference type="InterPro" id="IPR015943">
    <property type="entry name" value="WD40/YVTN_repeat-like_dom_sf"/>
</dbReference>
<dbReference type="PROSITE" id="PS50082">
    <property type="entry name" value="WD_REPEATS_2"/>
    <property type="match status" value="4"/>
</dbReference>
<accession>A0A9W8J6V9</accession>
<feature type="compositionally biased region" description="Acidic residues" evidence="6">
    <location>
        <begin position="56"/>
        <end position="85"/>
    </location>
</feature>
<feature type="region of interest" description="Disordered" evidence="6">
    <location>
        <begin position="368"/>
        <end position="390"/>
    </location>
</feature>
<dbReference type="GO" id="GO:0006508">
    <property type="term" value="P:proteolysis"/>
    <property type="evidence" value="ECO:0007669"/>
    <property type="project" value="InterPro"/>
</dbReference>
<evidence type="ECO:0000313" key="9">
    <source>
        <dbReference type="Proteomes" id="UP001140091"/>
    </source>
</evidence>
<dbReference type="Gene3D" id="3.40.50.1460">
    <property type="match status" value="1"/>
</dbReference>
<dbReference type="InterPro" id="IPR039241">
    <property type="entry name" value="Rrp9-like"/>
</dbReference>
<dbReference type="PANTHER" id="PTHR19865">
    <property type="entry name" value="U3 SMALL NUCLEOLAR RNA INTERACTING PROTEIN 2"/>
    <property type="match status" value="1"/>
</dbReference>
<dbReference type="SMART" id="SM00320">
    <property type="entry name" value="WD40"/>
    <property type="match status" value="6"/>
</dbReference>
<dbReference type="InterPro" id="IPR001680">
    <property type="entry name" value="WD40_rpt"/>
</dbReference>
<organism evidence="8 9">
    <name type="scientific">Candolleomyces eurysporus</name>
    <dbReference type="NCBI Taxonomy" id="2828524"/>
    <lineage>
        <taxon>Eukaryota</taxon>
        <taxon>Fungi</taxon>
        <taxon>Dikarya</taxon>
        <taxon>Basidiomycota</taxon>
        <taxon>Agaricomycotina</taxon>
        <taxon>Agaricomycetes</taxon>
        <taxon>Agaricomycetidae</taxon>
        <taxon>Agaricales</taxon>
        <taxon>Agaricineae</taxon>
        <taxon>Psathyrellaceae</taxon>
        <taxon>Candolleomyces</taxon>
    </lineage>
</organism>
<dbReference type="PROSITE" id="PS00678">
    <property type="entry name" value="WD_REPEATS_1"/>
    <property type="match status" value="1"/>
</dbReference>
<keyword evidence="9" id="KW-1185">Reference proteome</keyword>
<dbReference type="PANTHER" id="PTHR19865:SF0">
    <property type="entry name" value="U3 SMALL NUCLEOLAR RNA-INTERACTING PROTEIN 2"/>
    <property type="match status" value="1"/>
</dbReference>
<sequence length="1212" mass="134198">MPDAFFASAKTRKRKRTDGSRNGRTKPDAAQGARSLKGKEKAKKKPRLDEELSDKTDDDGGDIDDMDLRADDEEEPSGDEYEDETPAEKRLRLAKLYLESVKGSLAEGEFDAAEIDKELIASRLKQDVLEHSGKVHQFIADSFDFEQPPQATFHARGHRLSVTSSVASESAKYLFTAGKEGSIIKWDLSSGKKLATFYKIRPTSDQKGKGKAKEAPDASIQGHTDEVYSLAISGDGKLLASAGADRRVGVWDVEKGEWVKGFSGHLGHKDIVSNVAFKKGTNQLYSASFDRTVKVYDLTSGVMGYVETLFGHQDHILGLDALRGDSCVSVGARDKTVRYWKIVDETQLVFRGGGRSRIREVLEGGLKADEEGDGVDSDTGLPKPTKKQERTGYVEGSLECVCMIDETTFLSGGDSGSISLWSTQKKKPIFTQPLAHGLDEMESSTEGTIRTPRWVTSLGSLRYSNIFASGSWDGSIRIWKLDPKLKSFSPIGVVPAQGVVNSLQLISPPKEFVKSSPWAVGSSNLPANTAANLLLIIASLGKEHRYDYEVLEASVNDANEMDSYLRADLKVPKENIINIRNAEASRKGILRGFKDLEEITAQGQKPCIIIFYAGHGARTARPLQWQDWATESEFVEMLCPCDIGVEQKGGGVVEGIPDRTVCYLLNQLSKNRGNNITLILDCCSSAGLNRGMTQAKSRCIARSIPNPPPLSGTADPYVAIPRELNKQDQSTTTRGMRPSIGFGGKFQDSHVLLAACGRERLAYEDGGRGLFTTALLIALRKINPQTTTYASLMDRLIMPRYIEIRQTPHCEGSYMDRPLFDRGEIRSDPSFISGKRSQRGGKLVVSMDAGFAQGITLGELFSIHEDNLFETGDRLNQSIGVLRAVTVDSFSTSLDHPPGDVKFKIPRNFYARRIDWRNDPPKVYCEDRAWLESVFPQNSSTHQIDIVGGPADATLILNLKGEHVHIHPNDELLNQYIPQCFSSPLRRNSPEDIQSIIRAWQHFSYHLRRRGKNEFAQVRMELHYLEPIDLEDPESSYEPENYKPMGENLLSQEPSMVHVPEADVDKPLGMTLYNDSDIPIYPYLFYFDPNELTITPWLLAPHGAGLGDVDAPLPPHSKLPVGYANGAAYPWQFCFEDDRDKDIGFFKLFLSASPANFSCIAQIESPFKRLEVSTRGGGGSENDTQAEEVEELEKLDKGSWGVKAATIIQLRG</sequence>
<gene>
    <name evidence="8" type="ORF">H1R20_g11778</name>
</gene>
<evidence type="ECO:0000259" key="7">
    <source>
        <dbReference type="Pfam" id="PF00656"/>
    </source>
</evidence>
<feature type="compositionally biased region" description="Basic and acidic residues" evidence="6">
    <location>
        <begin position="17"/>
        <end position="27"/>
    </location>
</feature>
<feature type="domain" description="Peptidase C14 caspase" evidence="7">
    <location>
        <begin position="550"/>
        <end position="795"/>
    </location>
</feature>
<evidence type="ECO:0000256" key="6">
    <source>
        <dbReference type="SAM" id="MobiDB-lite"/>
    </source>
</evidence>
<evidence type="ECO:0000256" key="4">
    <source>
        <dbReference type="ARBA" id="ARBA00023242"/>
    </source>
</evidence>
<evidence type="ECO:0000256" key="5">
    <source>
        <dbReference type="PROSITE-ProRule" id="PRU00221"/>
    </source>
</evidence>
<dbReference type="InterPro" id="IPR011600">
    <property type="entry name" value="Pept_C14_caspase"/>
</dbReference>
<feature type="non-terminal residue" evidence="8">
    <location>
        <position position="1212"/>
    </location>
</feature>
<dbReference type="Pfam" id="PF00400">
    <property type="entry name" value="WD40"/>
    <property type="match status" value="4"/>
</dbReference>
<feature type="repeat" description="WD" evidence="5">
    <location>
        <begin position="265"/>
        <end position="301"/>
    </location>
</feature>
<dbReference type="GO" id="GO:0034511">
    <property type="term" value="F:U3 snoRNA binding"/>
    <property type="evidence" value="ECO:0007669"/>
    <property type="project" value="InterPro"/>
</dbReference>
<dbReference type="AlphaFoldDB" id="A0A9W8J6V9"/>
<keyword evidence="4" id="KW-0539">Nucleus</keyword>
<dbReference type="Gene3D" id="2.130.10.10">
    <property type="entry name" value="YVTN repeat-like/Quinoprotein amine dehydrogenase"/>
    <property type="match status" value="2"/>
</dbReference>
<dbReference type="GO" id="GO:0032040">
    <property type="term" value="C:small-subunit processome"/>
    <property type="evidence" value="ECO:0007669"/>
    <property type="project" value="TreeGrafter"/>
</dbReference>
<keyword evidence="2 5" id="KW-0853">WD repeat</keyword>
<keyword evidence="3" id="KW-0677">Repeat</keyword>
<dbReference type="InterPro" id="IPR036322">
    <property type="entry name" value="WD40_repeat_dom_sf"/>
</dbReference>
<comment type="caution">
    <text evidence="8">The sequence shown here is derived from an EMBL/GenBank/DDBJ whole genome shotgun (WGS) entry which is preliminary data.</text>
</comment>
<protein>
    <recommendedName>
        <fullName evidence="7">Peptidase C14 caspase domain-containing protein</fullName>
    </recommendedName>
</protein>
<reference evidence="8" key="1">
    <citation type="submission" date="2022-06" db="EMBL/GenBank/DDBJ databases">
        <title>Genome Sequence of Candolleomyces eurysporus.</title>
        <authorList>
            <person name="Buettner E."/>
        </authorList>
    </citation>
    <scope>NUCLEOTIDE SEQUENCE</scope>
    <source>
        <strain evidence="8">VTCC 930004</strain>
    </source>
</reference>
<evidence type="ECO:0000313" key="8">
    <source>
        <dbReference type="EMBL" id="KAJ2925323.1"/>
    </source>
</evidence>
<dbReference type="Proteomes" id="UP001140091">
    <property type="component" value="Unassembled WGS sequence"/>
</dbReference>